<dbReference type="Proteomes" id="UP000283530">
    <property type="component" value="Unassembled WGS sequence"/>
</dbReference>
<evidence type="ECO:0000313" key="1">
    <source>
        <dbReference type="EMBL" id="RWR93904.1"/>
    </source>
</evidence>
<accession>A0A3S3NF93</accession>
<dbReference type="STRING" id="337451.A0A3S3NF93"/>
<keyword evidence="2" id="KW-1185">Reference proteome</keyword>
<sequence>MGNTTSCAPCIPSFISIGVVKVLFMDGRVEEYTRPVNAGELMLENPRNFVCDASDLKVGHRIPGLTADEDLLPRRLYLLLPTDMIYSVLTSKDMHSLSPTRLSRALKPRGPKNIARIFPVFSELCMFHLQIKPSIEQMMNPAKNERLSKQRSWRPAFGHTSLRAHACCDVKM</sequence>
<comment type="caution">
    <text evidence="1">The sequence shown here is derived from an EMBL/GenBank/DDBJ whole genome shotgun (WGS) entry which is preliminary data.</text>
</comment>
<dbReference type="PANTHER" id="PTHR33052">
    <property type="entry name" value="DUF4228 DOMAIN PROTEIN-RELATED"/>
    <property type="match status" value="1"/>
</dbReference>
<gene>
    <name evidence="1" type="ORF">CKAN_02318100</name>
</gene>
<reference evidence="1 2" key="1">
    <citation type="journal article" date="2019" name="Nat. Plants">
        <title>Stout camphor tree genome fills gaps in understanding of flowering plant genome evolution.</title>
        <authorList>
            <person name="Chaw S.M."/>
            <person name="Liu Y.C."/>
            <person name="Wu Y.W."/>
            <person name="Wang H.Y."/>
            <person name="Lin C.I."/>
            <person name="Wu C.S."/>
            <person name="Ke H.M."/>
            <person name="Chang L.Y."/>
            <person name="Hsu C.Y."/>
            <person name="Yang H.T."/>
            <person name="Sudianto E."/>
            <person name="Hsu M.H."/>
            <person name="Wu K.P."/>
            <person name="Wang L.N."/>
            <person name="Leebens-Mack J.H."/>
            <person name="Tsai I.J."/>
        </authorList>
    </citation>
    <scope>NUCLEOTIDE SEQUENCE [LARGE SCALE GENOMIC DNA]</scope>
    <source>
        <strain evidence="2">cv. Chaw 1501</strain>
        <tissue evidence="1">Young leaves</tissue>
    </source>
</reference>
<protein>
    <submittedName>
        <fullName evidence="1">Uncharacterized protein</fullName>
    </submittedName>
</protein>
<dbReference type="Pfam" id="PF14009">
    <property type="entry name" value="PADRE"/>
    <property type="match status" value="1"/>
</dbReference>
<organism evidence="1 2">
    <name type="scientific">Cinnamomum micranthum f. kanehirae</name>
    <dbReference type="NCBI Taxonomy" id="337451"/>
    <lineage>
        <taxon>Eukaryota</taxon>
        <taxon>Viridiplantae</taxon>
        <taxon>Streptophyta</taxon>
        <taxon>Embryophyta</taxon>
        <taxon>Tracheophyta</taxon>
        <taxon>Spermatophyta</taxon>
        <taxon>Magnoliopsida</taxon>
        <taxon>Magnoliidae</taxon>
        <taxon>Laurales</taxon>
        <taxon>Lauraceae</taxon>
        <taxon>Cinnamomum</taxon>
    </lineage>
</organism>
<dbReference type="AlphaFoldDB" id="A0A3S3NF93"/>
<dbReference type="OrthoDB" id="771105at2759"/>
<dbReference type="EMBL" id="QPKB01000010">
    <property type="protein sequence ID" value="RWR93904.1"/>
    <property type="molecule type" value="Genomic_DNA"/>
</dbReference>
<dbReference type="InterPro" id="IPR025322">
    <property type="entry name" value="PADRE_dom"/>
</dbReference>
<evidence type="ECO:0000313" key="2">
    <source>
        <dbReference type="Proteomes" id="UP000283530"/>
    </source>
</evidence>
<proteinExistence type="predicted"/>
<name>A0A3S3NF93_9MAGN</name>